<dbReference type="AlphaFoldDB" id="A0A5D2G7S9"/>
<gene>
    <name evidence="1" type="ORF">ES288_A06G120000v1</name>
</gene>
<protein>
    <recommendedName>
        <fullName evidence="3">RNase H type-1 domain-containing protein</fullName>
    </recommendedName>
</protein>
<dbReference type="EMBL" id="CM017693">
    <property type="protein sequence ID" value="TYH13129.1"/>
    <property type="molecule type" value="Genomic_DNA"/>
</dbReference>
<accession>A0A5D2G7S9</accession>
<reference evidence="1 2" key="1">
    <citation type="submission" date="2019-06" db="EMBL/GenBank/DDBJ databases">
        <title>WGS assembly of Gossypium darwinii.</title>
        <authorList>
            <person name="Chen Z.J."/>
            <person name="Sreedasyam A."/>
            <person name="Ando A."/>
            <person name="Song Q."/>
            <person name="De L."/>
            <person name="Hulse-Kemp A."/>
            <person name="Ding M."/>
            <person name="Ye W."/>
            <person name="Kirkbride R."/>
            <person name="Jenkins J."/>
            <person name="Plott C."/>
            <person name="Lovell J."/>
            <person name="Lin Y.-M."/>
            <person name="Vaughn R."/>
            <person name="Liu B."/>
            <person name="Li W."/>
            <person name="Simpson S."/>
            <person name="Scheffler B."/>
            <person name="Saski C."/>
            <person name="Grover C."/>
            <person name="Hu G."/>
            <person name="Conover J."/>
            <person name="Carlson J."/>
            <person name="Shu S."/>
            <person name="Boston L."/>
            <person name="Williams M."/>
            <person name="Peterson D."/>
            <person name="Mcgee K."/>
            <person name="Jones D."/>
            <person name="Wendel J."/>
            <person name="Stelly D."/>
            <person name="Grimwood J."/>
            <person name="Schmutz J."/>
        </authorList>
    </citation>
    <scope>NUCLEOTIDE SEQUENCE [LARGE SCALE GENOMIC DNA]</scope>
    <source>
        <strain evidence="1">1808015.09</strain>
    </source>
</reference>
<sequence>MVEYEGIRAQKILSNMVQNQRPVEDLPIMKIQFDAAFDNRYFKLASGLVVWGTMNEYLALKSILHNNIASPFAAEAYAGLEAVKLIEMANDYSIIGAIIRDIQSKKSCFQKIEFKHIQKMKNTRTHYIAKEALKRSERAYLENEETVRHNVGATEKWARNPD</sequence>
<evidence type="ECO:0000313" key="1">
    <source>
        <dbReference type="EMBL" id="TYH13129.1"/>
    </source>
</evidence>
<evidence type="ECO:0008006" key="3">
    <source>
        <dbReference type="Google" id="ProtNLM"/>
    </source>
</evidence>
<name>A0A5D2G7S9_GOSDA</name>
<organism evidence="1 2">
    <name type="scientific">Gossypium darwinii</name>
    <name type="common">Darwin's cotton</name>
    <name type="synonym">Gossypium barbadense var. darwinii</name>
    <dbReference type="NCBI Taxonomy" id="34276"/>
    <lineage>
        <taxon>Eukaryota</taxon>
        <taxon>Viridiplantae</taxon>
        <taxon>Streptophyta</taxon>
        <taxon>Embryophyta</taxon>
        <taxon>Tracheophyta</taxon>
        <taxon>Spermatophyta</taxon>
        <taxon>Magnoliopsida</taxon>
        <taxon>eudicotyledons</taxon>
        <taxon>Gunneridae</taxon>
        <taxon>Pentapetalae</taxon>
        <taxon>rosids</taxon>
        <taxon>malvids</taxon>
        <taxon>Malvales</taxon>
        <taxon>Malvaceae</taxon>
        <taxon>Malvoideae</taxon>
        <taxon>Gossypium</taxon>
    </lineage>
</organism>
<proteinExistence type="predicted"/>
<evidence type="ECO:0000313" key="2">
    <source>
        <dbReference type="Proteomes" id="UP000323506"/>
    </source>
</evidence>
<dbReference type="Proteomes" id="UP000323506">
    <property type="component" value="Chromosome A06"/>
</dbReference>
<keyword evidence="2" id="KW-1185">Reference proteome</keyword>